<evidence type="ECO:0008006" key="3">
    <source>
        <dbReference type="Google" id="ProtNLM"/>
    </source>
</evidence>
<evidence type="ECO:0000313" key="1">
    <source>
        <dbReference type="EMBL" id="MDX5955763.1"/>
    </source>
</evidence>
<proteinExistence type="predicted"/>
<sequence>MSATLCVLFNHAYPNNIPIIRKIYEGRFKNIIFIMPFARNVGDDVITSYRGSFSFQGMIADAAPRLSEYKSDYYVFVQDDVLLNPALNEGNIEKFLGIGPKMAFFPQFYSLSGPIHRWFWTTRVVWRLFYSHNSLGGSGAEMALKYLPPKEFAEEKAKRYGISCAPITYDNIENCKVPHFSSSEHTRSLNKSLMDGLFFSAHEKRSIILPYPFVFGISDFFVLHKDVFDEFVHFQGVCAGMDLFAEVAIPSGLMVCAEQVVQCKDLGLEVDWVWGNSRENLDISYLKEKLNENFLLIHPVKLSKMGDSIDKIIEMASAFHQSPK</sequence>
<dbReference type="EMBL" id="JAWXYC010000006">
    <property type="protein sequence ID" value="MDX5955763.1"/>
    <property type="molecule type" value="Genomic_DNA"/>
</dbReference>
<accession>A0ABU4PDS9</accession>
<dbReference type="GeneID" id="56449431"/>
<comment type="caution">
    <text evidence="1">The sequence shown here is derived from an EMBL/GenBank/DDBJ whole genome shotgun (WGS) entry which is preliminary data.</text>
</comment>
<name>A0ABU4PDS9_AZOBR</name>
<dbReference type="Proteomes" id="UP001277471">
    <property type="component" value="Unassembled WGS sequence"/>
</dbReference>
<gene>
    <name evidence="1" type="ORF">SIM66_31825</name>
</gene>
<organism evidence="1 2">
    <name type="scientific">Azospirillum brasilense</name>
    <dbReference type="NCBI Taxonomy" id="192"/>
    <lineage>
        <taxon>Bacteria</taxon>
        <taxon>Pseudomonadati</taxon>
        <taxon>Pseudomonadota</taxon>
        <taxon>Alphaproteobacteria</taxon>
        <taxon>Rhodospirillales</taxon>
        <taxon>Azospirillaceae</taxon>
        <taxon>Azospirillum</taxon>
    </lineage>
</organism>
<protein>
    <recommendedName>
        <fullName evidence="3">DUF5672 domain-containing protein</fullName>
    </recommendedName>
</protein>
<keyword evidence="2" id="KW-1185">Reference proteome</keyword>
<reference evidence="1 2" key="1">
    <citation type="submission" date="2023-11" db="EMBL/GenBank/DDBJ databases">
        <title>MicrobeMod: A computational toolkit for identifying prokaryotic methylation and restriction-modification with nanopore sequencing.</title>
        <authorList>
            <person name="Crits-Christoph A."/>
            <person name="Kang S.C."/>
            <person name="Lee H."/>
            <person name="Ostrov N."/>
        </authorList>
    </citation>
    <scope>NUCLEOTIDE SEQUENCE [LARGE SCALE GENOMIC DNA]</scope>
    <source>
        <strain evidence="1 2">ATCC 29145</strain>
    </source>
</reference>
<evidence type="ECO:0000313" key="2">
    <source>
        <dbReference type="Proteomes" id="UP001277471"/>
    </source>
</evidence>
<dbReference type="RefSeq" id="WP_137165320.1">
    <property type="nucleotide sequence ID" value="NZ_CP012919.1"/>
</dbReference>